<keyword evidence="3" id="KW-1185">Reference proteome</keyword>
<evidence type="ECO:0000313" key="2">
    <source>
        <dbReference type="EMBL" id="KIY65276.1"/>
    </source>
</evidence>
<evidence type="ECO:0008006" key="4">
    <source>
        <dbReference type="Google" id="ProtNLM"/>
    </source>
</evidence>
<dbReference type="STRING" id="1314674.A0A0D7B6Y1"/>
<dbReference type="AlphaFoldDB" id="A0A0D7B6Y1"/>
<accession>A0A0D7B6Y1</accession>
<feature type="region of interest" description="Disordered" evidence="1">
    <location>
        <begin position="478"/>
        <end position="497"/>
    </location>
</feature>
<sequence>MSLSIEIIPHAPSIDMYGEPDSSSAYSLSGHVSITLRPSFSLFEHSRTTAYLLHSLTLTFDGQTEVITPSFGYSGFRLCTVKEDVAPEEPVEITNDGQEDTTCVWNVTYSIPVPGWLPATTQYGASGIGTSYALSAEAHFMPLEDYSVAPSIFSLSTICAPFRVRTKTLHASLPIVINRFVDSHHLDTSEIPQALYLVNSKYATAVDKNRPHIPEGILTKIQVMASVPEFVDTAANGATFSMRLRSRGLSTEECQRLELTGFSIDLAQRERSRSQPTPESRRRLSLPPDSQQPPHVPLTRSHKLGFMYEGFYTPPEKQASHLREFSLLHTNVCGEYKLEGDCHIFKDDSGAENPAWYTVESTIPVCKTPKVSKDDEDSDYMGMPVLRSTSTSPMLTIRHEIRLMLSICYDDPQHGRIHEILSFNVPIKFASIPPPPPVTGPPIVVALRSEHLDAPACSALPAYSQLFHSNGDRKIDPTPLPLYTAQPVDEMPASPKI</sequence>
<evidence type="ECO:0000313" key="3">
    <source>
        <dbReference type="Proteomes" id="UP000054007"/>
    </source>
</evidence>
<feature type="region of interest" description="Disordered" evidence="1">
    <location>
        <begin position="267"/>
        <end position="299"/>
    </location>
</feature>
<proteinExistence type="predicted"/>
<name>A0A0D7B6Y1_9AGAR</name>
<reference evidence="2 3" key="1">
    <citation type="journal article" date="2015" name="Fungal Genet. Biol.">
        <title>Evolution of novel wood decay mechanisms in Agaricales revealed by the genome sequences of Fistulina hepatica and Cylindrobasidium torrendii.</title>
        <authorList>
            <person name="Floudas D."/>
            <person name="Held B.W."/>
            <person name="Riley R."/>
            <person name="Nagy L.G."/>
            <person name="Koehler G."/>
            <person name="Ransdell A.S."/>
            <person name="Younus H."/>
            <person name="Chow J."/>
            <person name="Chiniquy J."/>
            <person name="Lipzen A."/>
            <person name="Tritt A."/>
            <person name="Sun H."/>
            <person name="Haridas S."/>
            <person name="LaButti K."/>
            <person name="Ohm R.A."/>
            <person name="Kues U."/>
            <person name="Blanchette R.A."/>
            <person name="Grigoriev I.V."/>
            <person name="Minto R.E."/>
            <person name="Hibbett D.S."/>
        </authorList>
    </citation>
    <scope>NUCLEOTIDE SEQUENCE [LARGE SCALE GENOMIC DNA]</scope>
    <source>
        <strain evidence="2 3">FP15055 ss-10</strain>
    </source>
</reference>
<gene>
    <name evidence="2" type="ORF">CYLTODRAFT_412702</name>
</gene>
<dbReference type="OrthoDB" id="1638493at2759"/>
<dbReference type="EMBL" id="KN880596">
    <property type="protein sequence ID" value="KIY65276.1"/>
    <property type="molecule type" value="Genomic_DNA"/>
</dbReference>
<dbReference type="Proteomes" id="UP000054007">
    <property type="component" value="Unassembled WGS sequence"/>
</dbReference>
<evidence type="ECO:0000256" key="1">
    <source>
        <dbReference type="SAM" id="MobiDB-lite"/>
    </source>
</evidence>
<organism evidence="2 3">
    <name type="scientific">Cylindrobasidium torrendii FP15055 ss-10</name>
    <dbReference type="NCBI Taxonomy" id="1314674"/>
    <lineage>
        <taxon>Eukaryota</taxon>
        <taxon>Fungi</taxon>
        <taxon>Dikarya</taxon>
        <taxon>Basidiomycota</taxon>
        <taxon>Agaricomycotina</taxon>
        <taxon>Agaricomycetes</taxon>
        <taxon>Agaricomycetidae</taxon>
        <taxon>Agaricales</taxon>
        <taxon>Marasmiineae</taxon>
        <taxon>Physalacriaceae</taxon>
        <taxon>Cylindrobasidium</taxon>
    </lineage>
</organism>
<protein>
    <recommendedName>
        <fullName evidence="4">Arrestin-like N-terminal domain-containing protein</fullName>
    </recommendedName>
</protein>